<evidence type="ECO:0000256" key="7">
    <source>
        <dbReference type="SAM" id="SignalP"/>
    </source>
</evidence>
<feature type="transmembrane region" description="Helical" evidence="6">
    <location>
        <begin position="215"/>
        <end position="235"/>
    </location>
</feature>
<evidence type="ECO:0000256" key="5">
    <source>
        <dbReference type="ARBA" id="ARBA00022837"/>
    </source>
</evidence>
<dbReference type="PANTHER" id="PTHR42693:SF49">
    <property type="entry name" value="SULFATASE N-TERMINAL DOMAIN-CONTAINING PROTEIN"/>
    <property type="match status" value="1"/>
</dbReference>
<evidence type="ECO:0000256" key="3">
    <source>
        <dbReference type="ARBA" id="ARBA00022723"/>
    </source>
</evidence>
<dbReference type="GO" id="GO:0004065">
    <property type="term" value="F:arylsulfatase activity"/>
    <property type="evidence" value="ECO:0000318"/>
    <property type="project" value="GO_Central"/>
</dbReference>
<dbReference type="Proteomes" id="UP000001593">
    <property type="component" value="Unassembled WGS sequence"/>
</dbReference>
<dbReference type="GO" id="GO:0012505">
    <property type="term" value="C:endomembrane system"/>
    <property type="evidence" value="ECO:0007669"/>
    <property type="project" value="UniProtKB-ARBA"/>
</dbReference>
<feature type="signal peptide" evidence="7">
    <location>
        <begin position="1"/>
        <end position="26"/>
    </location>
</feature>
<keyword evidence="7" id="KW-0732">Signal</keyword>
<evidence type="ECO:0000313" key="10">
    <source>
        <dbReference type="Proteomes" id="UP000001593"/>
    </source>
</evidence>
<evidence type="ECO:0000313" key="9">
    <source>
        <dbReference type="EMBL" id="EDO35927.1"/>
    </source>
</evidence>
<dbReference type="PROSITE" id="PS00149">
    <property type="entry name" value="SULFATASE_2"/>
    <property type="match status" value="1"/>
</dbReference>
<dbReference type="Pfam" id="PF14707">
    <property type="entry name" value="Sulfatase_C"/>
    <property type="match status" value="1"/>
</dbReference>
<dbReference type="InterPro" id="IPR000917">
    <property type="entry name" value="Sulfatase_N"/>
</dbReference>
<feature type="chain" id="PRO_5002715156" description="Sulfatase N-terminal domain-containing protein" evidence="7">
    <location>
        <begin position="27"/>
        <end position="576"/>
    </location>
</feature>
<comment type="similarity">
    <text evidence="2">Belongs to the sulfatase family.</text>
</comment>
<keyword evidence="6" id="KW-0472">Membrane</keyword>
<evidence type="ECO:0000259" key="8">
    <source>
        <dbReference type="Pfam" id="PF00884"/>
    </source>
</evidence>
<dbReference type="InterPro" id="IPR017850">
    <property type="entry name" value="Alkaline_phosphatase_core_sf"/>
</dbReference>
<dbReference type="STRING" id="45351.A7SK49"/>
<dbReference type="InParanoid" id="A7SK49"/>
<proteinExistence type="inferred from homology"/>
<dbReference type="PANTHER" id="PTHR42693">
    <property type="entry name" value="ARYLSULFATASE FAMILY MEMBER"/>
    <property type="match status" value="1"/>
</dbReference>
<evidence type="ECO:0000256" key="2">
    <source>
        <dbReference type="ARBA" id="ARBA00008779"/>
    </source>
</evidence>
<accession>A7SK49</accession>
<evidence type="ECO:0000256" key="6">
    <source>
        <dbReference type="SAM" id="Phobius"/>
    </source>
</evidence>
<dbReference type="Gene3D" id="3.30.1120.10">
    <property type="match status" value="1"/>
</dbReference>
<evidence type="ECO:0000256" key="4">
    <source>
        <dbReference type="ARBA" id="ARBA00022801"/>
    </source>
</evidence>
<evidence type="ECO:0000256" key="1">
    <source>
        <dbReference type="ARBA" id="ARBA00001913"/>
    </source>
</evidence>
<sequence>MYSAVKIQIAGLMLILLAVLVLPCSAKQRPNIVILLVDDLGIADIGCFGNDTIRTPHIDKLAREGAALRHNLSPAPICTPSRAAFMTGRYAVRLGMAAKPEECEVFVHNAASGGLPQNETTFAELLSGNGYMTGLVGKWHLGLNLASSSDFHFHPLKHGFNHFYGIPLTNFYGCEPQGVDYILPNLKPLTLTALIVLGAASLLKRHIYIKIHLSLLLLIVLFYAFLLLIDLSGIVTNCTCLLMRGFDVVEQPVVLENLTTRLTDDAIKFMRKSHPKPFLLLMSYVKVHTPLFTSKPFQGHSKHGSYGDNVEELDWSVGQIMKELDDLGLRNETFVYFTSDHGPHLHQFNQKGKNIGGWKGNFRGGKGNNWEGGIRVPTLVRWPSHIESGINITEPTNNFDIFSTIADMTGIPEPADRIIDGKSLLPLLTKQEEYSAHEFMYHYCGKDIHAVRYRPKRGKSIWKAVFKTPNPAFFDVLDEYKLYGCYGDKLITHKPTLLFDLTADPSESNPLVPTKPHYNEIMKHINKAIKHHQDTIAQVPNQLSKNIWYPWLQVCCNFPLCSCVENNTEFVYPKLT</sequence>
<dbReference type="GO" id="GO:0046872">
    <property type="term" value="F:metal ion binding"/>
    <property type="evidence" value="ECO:0007669"/>
    <property type="project" value="UniProtKB-KW"/>
</dbReference>
<dbReference type="InterPro" id="IPR050738">
    <property type="entry name" value="Sulfatase"/>
</dbReference>
<keyword evidence="3" id="KW-0479">Metal-binding</keyword>
<dbReference type="EMBL" id="DS469683">
    <property type="protein sequence ID" value="EDO35927.1"/>
    <property type="molecule type" value="Genomic_DNA"/>
</dbReference>
<dbReference type="KEGG" id="nve:5507363"/>
<dbReference type="OrthoDB" id="5983437at2759"/>
<keyword evidence="6" id="KW-1133">Transmembrane helix</keyword>
<keyword evidence="6" id="KW-0812">Transmembrane</keyword>
<dbReference type="eggNOG" id="KOG3867">
    <property type="taxonomic scope" value="Eukaryota"/>
</dbReference>
<dbReference type="PROSITE" id="PS00523">
    <property type="entry name" value="SULFATASE_1"/>
    <property type="match status" value="1"/>
</dbReference>
<dbReference type="AlphaFoldDB" id="A7SK49"/>
<comment type="cofactor">
    <cofactor evidence="1">
        <name>Ca(2+)</name>
        <dbReference type="ChEBI" id="CHEBI:29108"/>
    </cofactor>
</comment>
<dbReference type="FunCoup" id="A7SK49">
    <property type="interactions" value="39"/>
</dbReference>
<protein>
    <recommendedName>
        <fullName evidence="8">Sulfatase N-terminal domain-containing protein</fullName>
    </recommendedName>
</protein>
<dbReference type="FunFam" id="3.30.1120.10:FF:000001">
    <property type="entry name" value="Arylsulfatase E"/>
    <property type="match status" value="1"/>
</dbReference>
<dbReference type="SUPFAM" id="SSF53649">
    <property type="entry name" value="Alkaline phosphatase-like"/>
    <property type="match status" value="1"/>
</dbReference>
<feature type="domain" description="Sulfatase N-terminal" evidence="8">
    <location>
        <begin position="30"/>
        <end position="411"/>
    </location>
</feature>
<dbReference type="PhylomeDB" id="A7SK49"/>
<dbReference type="InterPro" id="IPR024607">
    <property type="entry name" value="Sulfatase_CS"/>
</dbReference>
<reference evidence="9 10" key="1">
    <citation type="journal article" date="2007" name="Science">
        <title>Sea anemone genome reveals ancestral eumetazoan gene repertoire and genomic organization.</title>
        <authorList>
            <person name="Putnam N.H."/>
            <person name="Srivastava M."/>
            <person name="Hellsten U."/>
            <person name="Dirks B."/>
            <person name="Chapman J."/>
            <person name="Salamov A."/>
            <person name="Terry A."/>
            <person name="Shapiro H."/>
            <person name="Lindquist E."/>
            <person name="Kapitonov V.V."/>
            <person name="Jurka J."/>
            <person name="Genikhovich G."/>
            <person name="Grigoriev I.V."/>
            <person name="Lucas S.M."/>
            <person name="Steele R.E."/>
            <person name="Finnerty J.R."/>
            <person name="Technau U."/>
            <person name="Martindale M.Q."/>
            <person name="Rokhsar D.S."/>
        </authorList>
    </citation>
    <scope>NUCLEOTIDE SEQUENCE [LARGE SCALE GENOMIC DNA]</scope>
    <source>
        <strain evidence="10">CH2 X CH6</strain>
    </source>
</reference>
<name>A7SK49_NEMVE</name>
<keyword evidence="5" id="KW-0106">Calcium</keyword>
<organism evidence="9 10">
    <name type="scientific">Nematostella vectensis</name>
    <name type="common">Starlet sea anemone</name>
    <dbReference type="NCBI Taxonomy" id="45351"/>
    <lineage>
        <taxon>Eukaryota</taxon>
        <taxon>Metazoa</taxon>
        <taxon>Cnidaria</taxon>
        <taxon>Anthozoa</taxon>
        <taxon>Hexacorallia</taxon>
        <taxon>Actiniaria</taxon>
        <taxon>Edwardsiidae</taxon>
        <taxon>Nematostella</taxon>
    </lineage>
</organism>
<dbReference type="GO" id="GO:0005737">
    <property type="term" value="C:cytoplasm"/>
    <property type="evidence" value="ECO:0007669"/>
    <property type="project" value="UniProtKB-ARBA"/>
</dbReference>
<keyword evidence="10" id="KW-1185">Reference proteome</keyword>
<dbReference type="Pfam" id="PF00884">
    <property type="entry name" value="Sulfatase"/>
    <property type="match status" value="1"/>
</dbReference>
<dbReference type="HOGENOM" id="CLU_006332_13_4_1"/>
<gene>
    <name evidence="9" type="ORF">NEMVEDRAFT_v1g245809</name>
</gene>
<dbReference type="Gene3D" id="3.40.720.10">
    <property type="entry name" value="Alkaline Phosphatase, subunit A"/>
    <property type="match status" value="1"/>
</dbReference>
<dbReference type="Gene3D" id="1.10.287.550">
    <property type="entry name" value="Helix hairpin bin"/>
    <property type="match status" value="1"/>
</dbReference>
<keyword evidence="4" id="KW-0378">Hydrolase</keyword>